<dbReference type="PROSITE" id="PS50005">
    <property type="entry name" value="TPR"/>
    <property type="match status" value="1"/>
</dbReference>
<feature type="transmembrane region" description="Helical" evidence="3">
    <location>
        <begin position="240"/>
        <end position="273"/>
    </location>
</feature>
<feature type="region of interest" description="Disordered" evidence="2">
    <location>
        <begin position="682"/>
        <end position="709"/>
    </location>
</feature>
<keyword evidence="3" id="KW-0472">Membrane</keyword>
<keyword evidence="1" id="KW-0802">TPR repeat</keyword>
<keyword evidence="3" id="KW-0812">Transmembrane</keyword>
<feature type="transmembrane region" description="Helical" evidence="3">
    <location>
        <begin position="499"/>
        <end position="519"/>
    </location>
</feature>
<organism evidence="4 5">
    <name type="scientific">Candidatus Woesebacteria bacterium RBG_13_36_22</name>
    <dbReference type="NCBI Taxonomy" id="1802478"/>
    <lineage>
        <taxon>Bacteria</taxon>
        <taxon>Candidatus Woeseibacteriota</taxon>
    </lineage>
</organism>
<dbReference type="InterPro" id="IPR019734">
    <property type="entry name" value="TPR_rpt"/>
</dbReference>
<dbReference type="SUPFAM" id="SSF48452">
    <property type="entry name" value="TPR-like"/>
    <property type="match status" value="1"/>
</dbReference>
<evidence type="ECO:0000256" key="2">
    <source>
        <dbReference type="SAM" id="MobiDB-lite"/>
    </source>
</evidence>
<feature type="transmembrane region" description="Helical" evidence="3">
    <location>
        <begin position="280"/>
        <end position="304"/>
    </location>
</feature>
<name>A0A1F7X7Y0_9BACT</name>
<evidence type="ECO:0000313" key="4">
    <source>
        <dbReference type="EMBL" id="OGM10445.1"/>
    </source>
</evidence>
<sequence>MHKRLVVLKRPFYFFLFFSLSLLSSLPFFAYSQQNILPLQPLEDVSSKQEQTVKPPETIIAQNLEEDFSLPFPQYPFLSNFIKTIIPGHIKLDDTTLNSIHEYQLNNGIKNFTTVASFLVNESQKSIRSGEASEAIRLAKAAKNIAPDFPQPSWALAQAYGAENRFNFLRVIGEYLEGDLIALKNFKTLTLIASNSYFIFFFAFFLTIIVFSFVLLIKYYNLLAKDSGDFFSQKTYALPGYVWAGIIVTLPVILGIGPILIACYWLVILALYASKKEKQAIFSIALLLVLSPLAFETAASMVLINQEGLLDSLYKANYEDWSQETEKKLEAYLKTHPRDLDVIFTLGLIKKRWGSLEEAKRYYTTLLESNPSSGVVINNLSNVYFAQGRLEQSEAAYKRAISIINNKASFHYNLYRAYLELYKFLEARKREELFIARRLDPQQIDYHLKKIYSPDSFNRIVIDGTITFKEFWNRAFQDSEEKKMVVYSLWPLFFKGIPYAYGIFFFISLSLFIFVLLFHQEAGKNLSTRCHQCGRPMKRRRLLSKGGMVSEFCSHCVNIYIQRVKRDANVKGRMIEETEKHQRRQTLVWKFLTFGLPGSGQLWLGFTGIGILYVFIFVCFIIKIFFWNGFVKDPFLLNYSGSLLKIIFFGLLFLLFYFFIKNKSYRKKELSNKNFMQTMEDFQMRSQKQKDQTEEQETSNNIKKETPWP</sequence>
<evidence type="ECO:0000256" key="1">
    <source>
        <dbReference type="PROSITE-ProRule" id="PRU00339"/>
    </source>
</evidence>
<feature type="transmembrane region" description="Helical" evidence="3">
    <location>
        <begin position="12"/>
        <end position="31"/>
    </location>
</feature>
<proteinExistence type="predicted"/>
<dbReference type="EMBL" id="MGFQ01000011">
    <property type="protein sequence ID" value="OGM10445.1"/>
    <property type="molecule type" value="Genomic_DNA"/>
</dbReference>
<dbReference type="SMART" id="SM00028">
    <property type="entry name" value="TPR"/>
    <property type="match status" value="2"/>
</dbReference>
<feature type="transmembrane region" description="Helical" evidence="3">
    <location>
        <begin position="602"/>
        <end position="627"/>
    </location>
</feature>
<comment type="caution">
    <text evidence="4">The sequence shown here is derived from an EMBL/GenBank/DDBJ whole genome shotgun (WGS) entry which is preliminary data.</text>
</comment>
<evidence type="ECO:0000313" key="5">
    <source>
        <dbReference type="Proteomes" id="UP000176939"/>
    </source>
</evidence>
<protein>
    <submittedName>
        <fullName evidence="4">Uncharacterized protein</fullName>
    </submittedName>
</protein>
<keyword evidence="3" id="KW-1133">Transmembrane helix</keyword>
<dbReference type="AlphaFoldDB" id="A0A1F7X7Y0"/>
<accession>A0A1F7X7Y0</accession>
<gene>
    <name evidence="4" type="ORF">A2Z67_01010</name>
</gene>
<dbReference type="InterPro" id="IPR011990">
    <property type="entry name" value="TPR-like_helical_dom_sf"/>
</dbReference>
<reference evidence="4 5" key="1">
    <citation type="journal article" date="2016" name="Nat. Commun.">
        <title>Thousands of microbial genomes shed light on interconnected biogeochemical processes in an aquifer system.</title>
        <authorList>
            <person name="Anantharaman K."/>
            <person name="Brown C.T."/>
            <person name="Hug L.A."/>
            <person name="Sharon I."/>
            <person name="Castelle C.J."/>
            <person name="Probst A.J."/>
            <person name="Thomas B.C."/>
            <person name="Singh A."/>
            <person name="Wilkins M.J."/>
            <person name="Karaoz U."/>
            <person name="Brodie E.L."/>
            <person name="Williams K.H."/>
            <person name="Hubbard S.S."/>
            <person name="Banfield J.F."/>
        </authorList>
    </citation>
    <scope>NUCLEOTIDE SEQUENCE [LARGE SCALE GENOMIC DNA]</scope>
</reference>
<dbReference type="Pfam" id="PF13181">
    <property type="entry name" value="TPR_8"/>
    <property type="match status" value="2"/>
</dbReference>
<feature type="repeat" description="TPR" evidence="1">
    <location>
        <begin position="340"/>
        <end position="373"/>
    </location>
</feature>
<dbReference type="Gene3D" id="1.25.40.10">
    <property type="entry name" value="Tetratricopeptide repeat domain"/>
    <property type="match status" value="1"/>
</dbReference>
<feature type="transmembrane region" description="Helical" evidence="3">
    <location>
        <begin position="639"/>
        <end position="660"/>
    </location>
</feature>
<feature type="transmembrane region" description="Helical" evidence="3">
    <location>
        <begin position="197"/>
        <end position="220"/>
    </location>
</feature>
<evidence type="ECO:0000256" key="3">
    <source>
        <dbReference type="SAM" id="Phobius"/>
    </source>
</evidence>
<dbReference type="Proteomes" id="UP000176939">
    <property type="component" value="Unassembled WGS sequence"/>
</dbReference>